<name>A0A450SKK6_9GAMM</name>
<evidence type="ECO:0000313" key="1">
    <source>
        <dbReference type="EMBL" id="VFJ54083.1"/>
    </source>
</evidence>
<proteinExistence type="predicted"/>
<organism evidence="1">
    <name type="scientific">Candidatus Kentrum sp. DK</name>
    <dbReference type="NCBI Taxonomy" id="2126562"/>
    <lineage>
        <taxon>Bacteria</taxon>
        <taxon>Pseudomonadati</taxon>
        <taxon>Pseudomonadota</taxon>
        <taxon>Gammaproteobacteria</taxon>
        <taxon>Candidatus Kentrum</taxon>
    </lineage>
</organism>
<gene>
    <name evidence="1" type="ORF">BECKDK2373C_GA0170839_10421</name>
</gene>
<accession>A0A450SKK6</accession>
<reference evidence="1" key="1">
    <citation type="submission" date="2019-02" db="EMBL/GenBank/DDBJ databases">
        <authorList>
            <person name="Gruber-Vodicka R. H."/>
            <person name="Seah K. B. B."/>
        </authorList>
    </citation>
    <scope>NUCLEOTIDE SEQUENCE</scope>
    <source>
        <strain evidence="1">BECK_DK161</strain>
    </source>
</reference>
<dbReference type="EMBL" id="CAADEY010000042">
    <property type="protein sequence ID" value="VFJ54083.1"/>
    <property type="molecule type" value="Genomic_DNA"/>
</dbReference>
<dbReference type="AlphaFoldDB" id="A0A450SKK6"/>
<protein>
    <submittedName>
        <fullName evidence="1">Uncharacterized protein</fullName>
    </submittedName>
</protein>
<sequence length="85" mass="9825">MALFLVFRGSTLALVRKLVVASEDTIRRWRAWLAEHAESFEFHLRSVFSHLGRNGQGEDFWYAALREKELSRMMATVCRLGEAVP</sequence>